<proteinExistence type="predicted"/>
<keyword evidence="7" id="KW-1185">Reference proteome</keyword>
<organism evidence="6 7">
    <name type="scientific">Plakobranchus ocellatus</name>
    <dbReference type="NCBI Taxonomy" id="259542"/>
    <lineage>
        <taxon>Eukaryota</taxon>
        <taxon>Metazoa</taxon>
        <taxon>Spiralia</taxon>
        <taxon>Lophotrochozoa</taxon>
        <taxon>Mollusca</taxon>
        <taxon>Gastropoda</taxon>
        <taxon>Heterobranchia</taxon>
        <taxon>Euthyneura</taxon>
        <taxon>Panpulmonata</taxon>
        <taxon>Sacoglossa</taxon>
        <taxon>Placobranchoidea</taxon>
        <taxon>Plakobranchidae</taxon>
        <taxon>Plakobranchus</taxon>
    </lineage>
</organism>
<gene>
    <name evidence="6" type="ORF">PoB_007387600</name>
</gene>
<evidence type="ECO:0000256" key="2">
    <source>
        <dbReference type="ARBA" id="ARBA00022692"/>
    </source>
</evidence>
<evidence type="ECO:0000313" key="7">
    <source>
        <dbReference type="Proteomes" id="UP000735302"/>
    </source>
</evidence>
<keyword evidence="4 5" id="KW-0472">Membrane</keyword>
<evidence type="ECO:0000256" key="4">
    <source>
        <dbReference type="ARBA" id="ARBA00023136"/>
    </source>
</evidence>
<dbReference type="Proteomes" id="UP000735302">
    <property type="component" value="Unassembled WGS sequence"/>
</dbReference>
<evidence type="ECO:0000256" key="1">
    <source>
        <dbReference type="ARBA" id="ARBA00004141"/>
    </source>
</evidence>
<feature type="transmembrane region" description="Helical" evidence="5">
    <location>
        <begin position="81"/>
        <end position="103"/>
    </location>
</feature>
<dbReference type="Pfam" id="PF09801">
    <property type="entry name" value="SYS1"/>
    <property type="match status" value="1"/>
</dbReference>
<comment type="subcellular location">
    <subcellularLocation>
        <location evidence="1">Membrane</location>
        <topology evidence="1">Multi-pass membrane protein</topology>
    </subcellularLocation>
</comment>
<evidence type="ECO:0000256" key="5">
    <source>
        <dbReference type="SAM" id="Phobius"/>
    </source>
</evidence>
<dbReference type="GO" id="GO:0016020">
    <property type="term" value="C:membrane"/>
    <property type="evidence" value="ECO:0007669"/>
    <property type="project" value="UniProtKB-SubCell"/>
</dbReference>
<dbReference type="InterPro" id="IPR019185">
    <property type="entry name" value="Integral_membrane_SYS1-rel"/>
</dbReference>
<evidence type="ECO:0000313" key="6">
    <source>
        <dbReference type="EMBL" id="GFO47371.1"/>
    </source>
</evidence>
<name>A0AAV4DU45_9GAST</name>
<keyword evidence="3 5" id="KW-1133">Transmembrane helix</keyword>
<dbReference type="AlphaFoldDB" id="A0AAV4DU45"/>
<protein>
    <submittedName>
        <fullName evidence="6">Protein sys1 like protein</fullName>
    </submittedName>
</protein>
<reference evidence="6 7" key="1">
    <citation type="journal article" date="2021" name="Elife">
        <title>Chloroplast acquisition without the gene transfer in kleptoplastic sea slugs, Plakobranchus ocellatus.</title>
        <authorList>
            <person name="Maeda T."/>
            <person name="Takahashi S."/>
            <person name="Yoshida T."/>
            <person name="Shimamura S."/>
            <person name="Takaki Y."/>
            <person name="Nagai Y."/>
            <person name="Toyoda A."/>
            <person name="Suzuki Y."/>
            <person name="Arimoto A."/>
            <person name="Ishii H."/>
            <person name="Satoh N."/>
            <person name="Nishiyama T."/>
            <person name="Hasebe M."/>
            <person name="Maruyama T."/>
            <person name="Minagawa J."/>
            <person name="Obokata J."/>
            <person name="Shigenobu S."/>
        </authorList>
    </citation>
    <scope>NUCLEOTIDE SEQUENCE [LARGE SCALE GENOMIC DNA]</scope>
</reference>
<dbReference type="EMBL" id="BLXT01008305">
    <property type="protein sequence ID" value="GFO47371.1"/>
    <property type="molecule type" value="Genomic_DNA"/>
</dbReference>
<sequence length="136" mass="15560">MALFASDTFFHSTQHASCRLRRGWGGLGQTYQCSASVDEHHFTGCEAAFVFDDHLNAMLHLMRLPWINMAGQFRSFQWDPVLIIAQIVAMVSLWYFNLGLWVFTLDVIGKFDLSTEQMFTQSVSSVDLHTGNKPFY</sequence>
<keyword evidence="2 5" id="KW-0812">Transmembrane</keyword>
<evidence type="ECO:0000256" key="3">
    <source>
        <dbReference type="ARBA" id="ARBA00022989"/>
    </source>
</evidence>
<comment type="caution">
    <text evidence="6">The sequence shown here is derived from an EMBL/GenBank/DDBJ whole genome shotgun (WGS) entry which is preliminary data.</text>
</comment>
<accession>A0AAV4DU45</accession>